<sequence>MEGPNGTIITVLRYLLPNGTCRLHSLLTTHHINQEGIELSCIKFIGRSYMITNDTQLIEKKLTYEPQWRTNEHIVNLKTLAEERICSVECKVLQIGEPQPYVITSGYKRIQKLRKEAIIADQTCSIALNIHDIHFNSIEVGQSYKINAIKTRLFKDMISLSTIAETIFEIIPELCNVSFDSTTLHASFKKIDGHFNHLEPDTCDTNNNTSIQSYKATIQTSPNEEYCLSVSRNLLLKCLHVQTDCSDINEINLLDLVVNQKLIFSRVQCTFDMKSGIINQIERQCSQPKNDGTNTAINVNIIKSPSLFENRYLPLFNSKTTSKSKETSNSAETIIGKEPIEF</sequence>
<organism evidence="1 3">
    <name type="scientific">Rotaria magnacalcarata</name>
    <dbReference type="NCBI Taxonomy" id="392030"/>
    <lineage>
        <taxon>Eukaryota</taxon>
        <taxon>Metazoa</taxon>
        <taxon>Spiralia</taxon>
        <taxon>Gnathifera</taxon>
        <taxon>Rotifera</taxon>
        <taxon>Eurotatoria</taxon>
        <taxon>Bdelloidea</taxon>
        <taxon>Philodinida</taxon>
        <taxon>Philodinidae</taxon>
        <taxon>Rotaria</taxon>
    </lineage>
</organism>
<dbReference type="EMBL" id="CAJOBJ010087616">
    <property type="protein sequence ID" value="CAF4527060.1"/>
    <property type="molecule type" value="Genomic_DNA"/>
</dbReference>
<comment type="caution">
    <text evidence="1">The sequence shown here is derived from an EMBL/GenBank/DDBJ whole genome shotgun (WGS) entry which is preliminary data.</text>
</comment>
<dbReference type="Gene3D" id="2.40.50.140">
    <property type="entry name" value="Nucleic acid-binding proteins"/>
    <property type="match status" value="1"/>
</dbReference>
<reference evidence="1" key="1">
    <citation type="submission" date="2021-02" db="EMBL/GenBank/DDBJ databases">
        <authorList>
            <person name="Nowell W R."/>
        </authorList>
    </citation>
    <scope>NUCLEOTIDE SEQUENCE</scope>
</reference>
<evidence type="ECO:0000313" key="3">
    <source>
        <dbReference type="Proteomes" id="UP000663834"/>
    </source>
</evidence>
<proteinExistence type="predicted"/>
<dbReference type="OrthoDB" id="10009499at2759"/>
<evidence type="ECO:0000313" key="1">
    <source>
        <dbReference type="EMBL" id="CAF1292142.1"/>
    </source>
</evidence>
<accession>A0A815D4I7</accession>
<name>A0A815D4I7_9BILA</name>
<protein>
    <submittedName>
        <fullName evidence="1">Uncharacterized protein</fullName>
    </submittedName>
</protein>
<dbReference type="EMBL" id="CAJNOW010000792">
    <property type="protein sequence ID" value="CAF1292142.1"/>
    <property type="molecule type" value="Genomic_DNA"/>
</dbReference>
<dbReference type="Proteomes" id="UP000681720">
    <property type="component" value="Unassembled WGS sequence"/>
</dbReference>
<dbReference type="SUPFAM" id="SSF50249">
    <property type="entry name" value="Nucleic acid-binding proteins"/>
    <property type="match status" value="1"/>
</dbReference>
<dbReference type="Proteomes" id="UP000663834">
    <property type="component" value="Unassembled WGS sequence"/>
</dbReference>
<evidence type="ECO:0000313" key="2">
    <source>
        <dbReference type="EMBL" id="CAF4527060.1"/>
    </source>
</evidence>
<dbReference type="AlphaFoldDB" id="A0A815D4I7"/>
<gene>
    <name evidence="2" type="ORF">GIL414_LOCUS35866</name>
    <name evidence="1" type="ORF">KQP761_LOCUS4331</name>
</gene>
<dbReference type="InterPro" id="IPR012340">
    <property type="entry name" value="NA-bd_OB-fold"/>
</dbReference>